<dbReference type="InterPro" id="IPR007822">
    <property type="entry name" value="LANC-like"/>
</dbReference>
<dbReference type="PANTHER" id="PTHR12736">
    <property type="entry name" value="LANC-LIKE PROTEIN"/>
    <property type="match status" value="1"/>
</dbReference>
<dbReference type="SUPFAM" id="SSF158745">
    <property type="entry name" value="LanC-like"/>
    <property type="match status" value="1"/>
</dbReference>
<evidence type="ECO:0000313" key="1">
    <source>
        <dbReference type="EMBL" id="KAK3097673.1"/>
    </source>
</evidence>
<protein>
    <submittedName>
        <fullName evidence="1">Uncharacterized protein</fullName>
    </submittedName>
</protein>
<accession>A0AA88Y423</accession>
<dbReference type="PRINTS" id="PR01950">
    <property type="entry name" value="LANCSUPER"/>
</dbReference>
<sequence length="179" mass="20065">MRFFVNKFPDFQPDKLVQTERSKWRDNVVSIVKTVVERMPPDQSTCDGGLYVGNSGVGYMLYYLANHSDFADQKDSYLESAFMYAKVNIDYMKRNGFSRDPPAAFVLGQAGVIALCSLLHKTVGDDENSDAYLKQYASLAQACKKIDFFRNGSDELLVGRAGYLSGILTLQQKLGKEVD</sequence>
<dbReference type="AlphaFoldDB" id="A0AA88Y423"/>
<dbReference type="GO" id="GO:0031179">
    <property type="term" value="P:peptide modification"/>
    <property type="evidence" value="ECO:0007669"/>
    <property type="project" value="InterPro"/>
</dbReference>
<dbReference type="Proteomes" id="UP001186944">
    <property type="component" value="Unassembled WGS sequence"/>
</dbReference>
<name>A0AA88Y423_PINIB</name>
<comment type="caution">
    <text evidence="1">The sequence shown here is derived from an EMBL/GenBank/DDBJ whole genome shotgun (WGS) entry which is preliminary data.</text>
</comment>
<dbReference type="InterPro" id="IPR012341">
    <property type="entry name" value="6hp_glycosidase-like_sf"/>
</dbReference>
<evidence type="ECO:0000313" key="2">
    <source>
        <dbReference type="Proteomes" id="UP001186944"/>
    </source>
</evidence>
<organism evidence="1 2">
    <name type="scientific">Pinctada imbricata</name>
    <name type="common">Atlantic pearl-oyster</name>
    <name type="synonym">Pinctada martensii</name>
    <dbReference type="NCBI Taxonomy" id="66713"/>
    <lineage>
        <taxon>Eukaryota</taxon>
        <taxon>Metazoa</taxon>
        <taxon>Spiralia</taxon>
        <taxon>Lophotrochozoa</taxon>
        <taxon>Mollusca</taxon>
        <taxon>Bivalvia</taxon>
        <taxon>Autobranchia</taxon>
        <taxon>Pteriomorphia</taxon>
        <taxon>Pterioida</taxon>
        <taxon>Pterioidea</taxon>
        <taxon>Pteriidae</taxon>
        <taxon>Pinctada</taxon>
    </lineage>
</organism>
<proteinExistence type="predicted"/>
<dbReference type="Gene3D" id="1.50.10.10">
    <property type="match status" value="1"/>
</dbReference>
<dbReference type="GO" id="GO:0005975">
    <property type="term" value="P:carbohydrate metabolic process"/>
    <property type="evidence" value="ECO:0007669"/>
    <property type="project" value="InterPro"/>
</dbReference>
<dbReference type="EMBL" id="VSWD01000007">
    <property type="protein sequence ID" value="KAK3097673.1"/>
    <property type="molecule type" value="Genomic_DNA"/>
</dbReference>
<dbReference type="GO" id="GO:0005886">
    <property type="term" value="C:plasma membrane"/>
    <property type="evidence" value="ECO:0007669"/>
    <property type="project" value="TreeGrafter"/>
</dbReference>
<gene>
    <name evidence="1" type="ORF">FSP39_011995</name>
</gene>
<reference evidence="1" key="1">
    <citation type="submission" date="2019-08" db="EMBL/GenBank/DDBJ databases">
        <title>The improved chromosome-level genome for the pearl oyster Pinctada fucata martensii using PacBio sequencing and Hi-C.</title>
        <authorList>
            <person name="Zheng Z."/>
        </authorList>
    </citation>
    <scope>NUCLEOTIDE SEQUENCE</scope>
    <source>
        <strain evidence="1">ZZ-2019</strain>
        <tissue evidence="1">Adductor muscle</tissue>
    </source>
</reference>
<dbReference type="PANTHER" id="PTHR12736:SF7">
    <property type="entry name" value="LANC-LIKE PROTEIN 3"/>
    <property type="match status" value="1"/>
</dbReference>
<dbReference type="Pfam" id="PF05147">
    <property type="entry name" value="LANC_like"/>
    <property type="match status" value="1"/>
</dbReference>
<keyword evidence="2" id="KW-1185">Reference proteome</keyword>